<dbReference type="AlphaFoldDB" id="A0A4Y3M483"/>
<gene>
    <name evidence="1" type="ORF">GRO01_10110</name>
</gene>
<protein>
    <submittedName>
        <fullName evidence="1">Uncharacterized protein</fullName>
    </submittedName>
</protein>
<evidence type="ECO:0000313" key="1">
    <source>
        <dbReference type="EMBL" id="GEB03435.1"/>
    </source>
</evidence>
<sequence>MVAVGLEKNRSRIHVRAIIKRRNGTWESWESPHTSKRIFLPLDATAEDITDATLKMLTLSTLRGQTMQEAAANPET</sequence>
<name>A0A4Y3M483_9PROT</name>
<comment type="caution">
    <text evidence="1">The sequence shown here is derived from an EMBL/GenBank/DDBJ whole genome shotgun (WGS) entry which is preliminary data.</text>
</comment>
<proteinExistence type="predicted"/>
<accession>A0A4Y3M483</accession>
<evidence type="ECO:0000313" key="2">
    <source>
        <dbReference type="Proteomes" id="UP000320772"/>
    </source>
</evidence>
<reference evidence="1 2" key="1">
    <citation type="submission" date="2019-06" db="EMBL/GenBank/DDBJ databases">
        <title>Whole genome shotgun sequence of Gluconobacter roseus NBRC 3990.</title>
        <authorList>
            <person name="Hosoyama A."/>
            <person name="Uohara A."/>
            <person name="Ohji S."/>
            <person name="Ichikawa N."/>
        </authorList>
    </citation>
    <scope>NUCLEOTIDE SEQUENCE [LARGE SCALE GENOMIC DNA]</scope>
    <source>
        <strain evidence="1 2">NBRC 3990</strain>
    </source>
</reference>
<dbReference type="Proteomes" id="UP000320772">
    <property type="component" value="Unassembled WGS sequence"/>
</dbReference>
<organism evidence="1 2">
    <name type="scientific">Gluconobacter roseus NBRC 3990</name>
    <dbReference type="NCBI Taxonomy" id="1307950"/>
    <lineage>
        <taxon>Bacteria</taxon>
        <taxon>Pseudomonadati</taxon>
        <taxon>Pseudomonadota</taxon>
        <taxon>Alphaproteobacteria</taxon>
        <taxon>Acetobacterales</taxon>
        <taxon>Acetobacteraceae</taxon>
        <taxon>Gluconobacter</taxon>
    </lineage>
</organism>
<dbReference type="EMBL" id="BJLY01000002">
    <property type="protein sequence ID" value="GEB03435.1"/>
    <property type="molecule type" value="Genomic_DNA"/>
</dbReference>
<keyword evidence="2" id="KW-1185">Reference proteome</keyword>
<dbReference type="STRING" id="586239.AD943_03680"/>